<reference evidence="5 6" key="1">
    <citation type="submission" date="2018-08" db="EMBL/GenBank/DDBJ databases">
        <title>Recombination of ecologically and evolutionarily significant loci maintains genetic cohesion in the Pseudomonas syringae species complex.</title>
        <authorList>
            <person name="Dillon M."/>
            <person name="Thakur S."/>
            <person name="Almeida R.N.D."/>
            <person name="Weir B.S."/>
            <person name="Guttman D.S."/>
        </authorList>
    </citation>
    <scope>NUCLEOTIDE SEQUENCE [LARGE SCALE GENOMIC DNA]</scope>
    <source>
        <strain evidence="5 6">ICMP 3706</strain>
    </source>
</reference>
<feature type="domain" description="Outer membrane protein assembly factor BamE" evidence="4">
    <location>
        <begin position="148"/>
        <end position="197"/>
    </location>
</feature>
<organism evidence="5 6">
    <name type="scientific">Pseudomonas syringae pv. persicae</name>
    <dbReference type="NCBI Taxonomy" id="237306"/>
    <lineage>
        <taxon>Bacteria</taxon>
        <taxon>Pseudomonadati</taxon>
        <taxon>Pseudomonadota</taxon>
        <taxon>Gammaproteobacteria</taxon>
        <taxon>Pseudomonadales</taxon>
        <taxon>Pseudomonadaceae</taxon>
        <taxon>Pseudomonas</taxon>
    </lineage>
</organism>
<proteinExistence type="predicted"/>
<evidence type="ECO:0000313" key="5">
    <source>
        <dbReference type="EMBL" id="RMP11998.1"/>
    </source>
</evidence>
<evidence type="ECO:0000256" key="3">
    <source>
        <dbReference type="SAM" id="MobiDB-lite"/>
    </source>
</evidence>
<dbReference type="GO" id="GO:0019867">
    <property type="term" value="C:outer membrane"/>
    <property type="evidence" value="ECO:0007669"/>
    <property type="project" value="InterPro"/>
</dbReference>
<dbReference type="InterPro" id="IPR037873">
    <property type="entry name" value="BamE-like"/>
</dbReference>
<dbReference type="InterPro" id="IPR007450">
    <property type="entry name" value="BamE_dom"/>
</dbReference>
<accession>A0A3M4AYK0</accession>
<evidence type="ECO:0000313" key="6">
    <source>
        <dbReference type="Proteomes" id="UP000281604"/>
    </source>
</evidence>
<evidence type="ECO:0000256" key="2">
    <source>
        <dbReference type="ARBA" id="ARBA00023136"/>
    </source>
</evidence>
<keyword evidence="1" id="KW-0732">Signal</keyword>
<evidence type="ECO:0000256" key="1">
    <source>
        <dbReference type="ARBA" id="ARBA00022729"/>
    </source>
</evidence>
<comment type="caution">
    <text evidence="5">The sequence shown here is derived from an EMBL/GenBank/DDBJ whole genome shotgun (WGS) entry which is preliminary data.</text>
</comment>
<feature type="compositionally biased region" description="Polar residues" evidence="3">
    <location>
        <begin position="1"/>
        <end position="10"/>
    </location>
</feature>
<dbReference type="Gene3D" id="3.30.1450.10">
    <property type="match status" value="1"/>
</dbReference>
<sequence length="199" mass="21603">MLASPASTSHSAKKTRSPPTEAAARLARHPVMEDLSMRTAVHLSLWSALLCAPAPATASTVHRCEDASGKIMFTTLGCPEGHSTRMQRAFNAPPGTNIDLLPPANLSAPTHRKPTRQKLVVVGTRDDGCGNRLSAEQRRAAIINQRTPPGMTQRDVESLLGRPDKVTNRNGESHYVYNQKKGRSNNVTFDENGCVKGKR</sequence>
<dbReference type="AlphaFoldDB" id="A0A3M4AYK0"/>
<name>A0A3M4AYK0_9PSED</name>
<gene>
    <name evidence="5" type="ORF">ALQ30_100615</name>
</gene>
<dbReference type="Proteomes" id="UP000281604">
    <property type="component" value="Unassembled WGS sequence"/>
</dbReference>
<keyword evidence="2" id="KW-0472">Membrane</keyword>
<feature type="region of interest" description="Disordered" evidence="3">
    <location>
        <begin position="1"/>
        <end position="21"/>
    </location>
</feature>
<keyword evidence="5" id="KW-0449">Lipoprotein</keyword>
<dbReference type="EMBL" id="RBQE01000115">
    <property type="protein sequence ID" value="RMP11998.1"/>
    <property type="molecule type" value="Genomic_DNA"/>
</dbReference>
<evidence type="ECO:0000259" key="4">
    <source>
        <dbReference type="Pfam" id="PF04355"/>
    </source>
</evidence>
<dbReference type="Pfam" id="PF04355">
    <property type="entry name" value="BamE"/>
    <property type="match status" value="1"/>
</dbReference>
<protein>
    <submittedName>
        <fullName evidence="5">SmpA/OmlA family outer membrane lipoprotein</fullName>
    </submittedName>
</protein>